<dbReference type="GeneID" id="19134911"/>
<dbReference type="HOGENOM" id="CLU_127760_0_0_1"/>
<reference evidence="3" key="2">
    <citation type="journal article" date="2013" name="PLoS Genet.">
        <title>Comparative genome structure, secondary metabolite, and effector coding capacity across Cochliobolus pathogens.</title>
        <authorList>
            <person name="Condon B.J."/>
            <person name="Leng Y."/>
            <person name="Wu D."/>
            <person name="Bushley K.E."/>
            <person name="Ohm R.A."/>
            <person name="Otillar R."/>
            <person name="Martin J."/>
            <person name="Schackwitz W."/>
            <person name="Grimwood J."/>
            <person name="MohdZainudin N."/>
            <person name="Xue C."/>
            <person name="Wang R."/>
            <person name="Manning V.A."/>
            <person name="Dhillon B."/>
            <person name="Tu Z.J."/>
            <person name="Steffenson B.J."/>
            <person name="Salamov A."/>
            <person name="Sun H."/>
            <person name="Lowry S."/>
            <person name="LaButti K."/>
            <person name="Han J."/>
            <person name="Copeland A."/>
            <person name="Lindquist E."/>
            <person name="Barry K."/>
            <person name="Schmutz J."/>
            <person name="Baker S.E."/>
            <person name="Ciuffetti L.M."/>
            <person name="Grigoriev I.V."/>
            <person name="Zhong S."/>
            <person name="Turgeon B.G."/>
        </authorList>
    </citation>
    <scope>NUCLEOTIDE SEQUENCE [LARGE SCALE GENOMIC DNA]</scope>
    <source>
        <strain evidence="3">ND90Pr / ATCC 201652</strain>
    </source>
</reference>
<dbReference type="Proteomes" id="UP000016934">
    <property type="component" value="Unassembled WGS sequence"/>
</dbReference>
<protein>
    <submittedName>
        <fullName evidence="2">Uncharacterized protein</fullName>
    </submittedName>
</protein>
<name>M2R0W4_COCSN</name>
<sequence length="206" mass="20968">MVNTSHSRSVRGTLSHPSSSSPSSSPSSSQPPPSLSDATSLTPENASIRLPLHDSAPPPSPSKTPASSPSPVDSASPADSAPTPSTPYRTLGTAAGGSDKRAVGNRAVDAAEGTARDSAQGAAGTTGDVAGNAALKAKGKGEGEEEEEEEEVHSRRVRGTLGNKKREGRVEKTMLGDPASLTVEGGEKRMDGGTEREGMGKRESKL</sequence>
<proteinExistence type="predicted"/>
<gene>
    <name evidence="2" type="ORF">COCSADRAFT_237502</name>
</gene>
<evidence type="ECO:0000256" key="1">
    <source>
        <dbReference type="SAM" id="MobiDB-lite"/>
    </source>
</evidence>
<feature type="compositionally biased region" description="Low complexity" evidence="1">
    <location>
        <begin position="15"/>
        <end position="28"/>
    </location>
</feature>
<dbReference type="EMBL" id="KB445649">
    <property type="protein sequence ID" value="EMD60944.1"/>
    <property type="molecule type" value="Genomic_DNA"/>
</dbReference>
<dbReference type="RefSeq" id="XP_007703307.1">
    <property type="nucleotide sequence ID" value="XM_007705117.1"/>
</dbReference>
<evidence type="ECO:0000313" key="2">
    <source>
        <dbReference type="EMBL" id="EMD60944.1"/>
    </source>
</evidence>
<feature type="compositionally biased region" description="Basic and acidic residues" evidence="1">
    <location>
        <begin position="164"/>
        <end position="174"/>
    </location>
</feature>
<feature type="compositionally biased region" description="Polar residues" evidence="1">
    <location>
        <begin position="1"/>
        <end position="12"/>
    </location>
</feature>
<dbReference type="OrthoDB" id="5234213at2759"/>
<dbReference type="AlphaFoldDB" id="M2R0W4"/>
<evidence type="ECO:0000313" key="3">
    <source>
        <dbReference type="Proteomes" id="UP000016934"/>
    </source>
</evidence>
<keyword evidence="3" id="KW-1185">Reference proteome</keyword>
<accession>M2R0W4</accession>
<dbReference type="KEGG" id="bsc:COCSADRAFT_237502"/>
<dbReference type="OMA" id="EGRNMED"/>
<feature type="compositionally biased region" description="Basic and acidic residues" evidence="1">
    <location>
        <begin position="185"/>
        <end position="206"/>
    </location>
</feature>
<organism evidence="2 3">
    <name type="scientific">Cochliobolus sativus (strain ND90Pr / ATCC 201652)</name>
    <name type="common">Common root rot and spot blotch fungus</name>
    <name type="synonym">Bipolaris sorokiniana</name>
    <dbReference type="NCBI Taxonomy" id="665912"/>
    <lineage>
        <taxon>Eukaryota</taxon>
        <taxon>Fungi</taxon>
        <taxon>Dikarya</taxon>
        <taxon>Ascomycota</taxon>
        <taxon>Pezizomycotina</taxon>
        <taxon>Dothideomycetes</taxon>
        <taxon>Pleosporomycetidae</taxon>
        <taxon>Pleosporales</taxon>
        <taxon>Pleosporineae</taxon>
        <taxon>Pleosporaceae</taxon>
        <taxon>Bipolaris</taxon>
    </lineage>
</organism>
<reference evidence="2 3" key="1">
    <citation type="journal article" date="2012" name="PLoS Pathog.">
        <title>Diverse lifestyles and strategies of plant pathogenesis encoded in the genomes of eighteen Dothideomycetes fungi.</title>
        <authorList>
            <person name="Ohm R.A."/>
            <person name="Feau N."/>
            <person name="Henrissat B."/>
            <person name="Schoch C.L."/>
            <person name="Horwitz B.A."/>
            <person name="Barry K.W."/>
            <person name="Condon B.J."/>
            <person name="Copeland A.C."/>
            <person name="Dhillon B."/>
            <person name="Glaser F."/>
            <person name="Hesse C.N."/>
            <person name="Kosti I."/>
            <person name="LaButti K."/>
            <person name="Lindquist E.A."/>
            <person name="Lucas S."/>
            <person name="Salamov A.A."/>
            <person name="Bradshaw R.E."/>
            <person name="Ciuffetti L."/>
            <person name="Hamelin R.C."/>
            <person name="Kema G.H.J."/>
            <person name="Lawrence C."/>
            <person name="Scott J.A."/>
            <person name="Spatafora J.W."/>
            <person name="Turgeon B.G."/>
            <person name="de Wit P.J.G.M."/>
            <person name="Zhong S."/>
            <person name="Goodwin S.B."/>
            <person name="Grigoriev I.V."/>
        </authorList>
    </citation>
    <scope>NUCLEOTIDE SEQUENCE [LARGE SCALE GENOMIC DNA]</scope>
    <source>
        <strain evidence="3">ND90Pr / ATCC 201652</strain>
    </source>
</reference>
<feature type="region of interest" description="Disordered" evidence="1">
    <location>
        <begin position="1"/>
        <end position="206"/>
    </location>
</feature>
<feature type="compositionally biased region" description="Low complexity" evidence="1">
    <location>
        <begin position="63"/>
        <end position="87"/>
    </location>
</feature>